<gene>
    <name evidence="1" type="ORF">BCF38_10566</name>
    <name evidence="2" type="ORF">SAMN05421539_10566</name>
</gene>
<proteinExistence type="predicted"/>
<reference evidence="1 3" key="2">
    <citation type="submission" date="2018-03" db="EMBL/GenBank/DDBJ databases">
        <title>Genomic Encyclopedia of Archaeal and Bacterial Type Strains, Phase II (KMG-II): from individual species to whole genera.</title>
        <authorList>
            <person name="Goeker M."/>
        </authorList>
    </citation>
    <scope>NUCLEOTIDE SEQUENCE [LARGE SCALE GENOMIC DNA]</scope>
    <source>
        <strain evidence="1 3">DSM 25227</strain>
    </source>
</reference>
<dbReference type="Gene3D" id="1.20.910.10">
    <property type="entry name" value="Heme oxygenase-like"/>
    <property type="match status" value="1"/>
</dbReference>
<organism evidence="2 4">
    <name type="scientific">Jannaschia seohaensis</name>
    <dbReference type="NCBI Taxonomy" id="475081"/>
    <lineage>
        <taxon>Bacteria</taxon>
        <taxon>Pseudomonadati</taxon>
        <taxon>Pseudomonadota</taxon>
        <taxon>Alphaproteobacteria</taxon>
        <taxon>Rhodobacterales</taxon>
        <taxon>Roseobacteraceae</taxon>
        <taxon>Jannaschia</taxon>
    </lineage>
</organism>
<dbReference type="EMBL" id="UETC01000005">
    <property type="protein sequence ID" value="SSA46603.1"/>
    <property type="molecule type" value="Genomic_DNA"/>
</dbReference>
<dbReference type="EMBL" id="QGDJ01000005">
    <property type="protein sequence ID" value="PWJ18079.1"/>
    <property type="molecule type" value="Genomic_DNA"/>
</dbReference>
<dbReference type="SUPFAM" id="SSF48613">
    <property type="entry name" value="Heme oxygenase-like"/>
    <property type="match status" value="1"/>
</dbReference>
<protein>
    <submittedName>
        <fullName evidence="2">Heme oxygenase</fullName>
    </submittedName>
</protein>
<keyword evidence="3" id="KW-1185">Reference proteome</keyword>
<evidence type="ECO:0000313" key="1">
    <source>
        <dbReference type="EMBL" id="PWJ18079.1"/>
    </source>
</evidence>
<reference evidence="2 4" key="1">
    <citation type="submission" date="2016-10" db="EMBL/GenBank/DDBJ databases">
        <authorList>
            <person name="Cai Z."/>
        </authorList>
    </citation>
    <scope>NUCLEOTIDE SEQUENCE [LARGE SCALE GENOMIC DNA]</scope>
    <source>
        <strain evidence="2 4">DSM 25227</strain>
    </source>
</reference>
<sequence>MDGGASEDFRFALRAATRGDHDRVDRLVTGLDIATRAGFARFAQVHLACFRAVQDEAPSATLAAMVSALRADLAKVAPAARVSVAVLGPVDPLAAAYMVEGSRMGTRVLHGRWAASKDALVRAADRYFGLPPDKGGWRAVTSALGQVAIGSPRAARIEADTRRLFALFADRLEAEG</sequence>
<dbReference type="CDD" id="cd19166">
    <property type="entry name" value="HemeO-bac"/>
    <property type="match status" value="1"/>
</dbReference>
<name>A0A2Y9C7S4_9RHOB</name>
<accession>A0A2Y9C7S4</accession>
<evidence type="ECO:0000313" key="3">
    <source>
        <dbReference type="Proteomes" id="UP000245839"/>
    </source>
</evidence>
<dbReference type="InterPro" id="IPR016084">
    <property type="entry name" value="Haem_Oase-like_multi-hlx"/>
</dbReference>
<dbReference type="Proteomes" id="UP000245839">
    <property type="component" value="Unassembled WGS sequence"/>
</dbReference>
<evidence type="ECO:0000313" key="4">
    <source>
        <dbReference type="Proteomes" id="UP000251571"/>
    </source>
</evidence>
<evidence type="ECO:0000313" key="2">
    <source>
        <dbReference type="EMBL" id="SSA46603.1"/>
    </source>
</evidence>
<dbReference type="AlphaFoldDB" id="A0A2Y9C7S4"/>
<dbReference type="Proteomes" id="UP000251571">
    <property type="component" value="Unassembled WGS sequence"/>
</dbReference>